<feature type="compositionally biased region" description="Polar residues" evidence="1">
    <location>
        <begin position="1"/>
        <end position="15"/>
    </location>
</feature>
<dbReference type="GO" id="GO:0005506">
    <property type="term" value="F:iron ion binding"/>
    <property type="evidence" value="ECO:0007669"/>
    <property type="project" value="InterPro"/>
</dbReference>
<dbReference type="Pfam" id="PF01315">
    <property type="entry name" value="Ald_Xan_dh_C"/>
    <property type="match status" value="1"/>
</dbReference>
<dbReference type="EC" id="1.17.1.4" evidence="3"/>
<dbReference type="Gene3D" id="3.30.365.10">
    <property type="entry name" value="Aldehyde oxidase/xanthine dehydrogenase, molybdopterin binding domain"/>
    <property type="match status" value="4"/>
</dbReference>
<dbReference type="Pfam" id="PF02738">
    <property type="entry name" value="MoCoBD_1"/>
    <property type="match status" value="1"/>
</dbReference>
<feature type="region of interest" description="Disordered" evidence="1">
    <location>
        <begin position="1"/>
        <end position="24"/>
    </location>
</feature>
<proteinExistence type="predicted"/>
<dbReference type="STRING" id="693986.MOC_5145"/>
<accession>A0A089P2D0</accession>
<name>A0A089P2D0_9HYPH</name>
<feature type="domain" description="Aldehyde oxidase/xanthine dehydrogenase a/b hammerhead" evidence="2">
    <location>
        <begin position="33"/>
        <end position="147"/>
    </location>
</feature>
<dbReference type="InterPro" id="IPR037165">
    <property type="entry name" value="AldOxase/xan_DH_Mopterin-bd_sf"/>
</dbReference>
<dbReference type="InterPro" id="IPR046867">
    <property type="entry name" value="AldOxase/xan_DH_MoCoBD2"/>
</dbReference>
<dbReference type="eggNOG" id="COG1529">
    <property type="taxonomic scope" value="Bacteria"/>
</dbReference>
<dbReference type="InterPro" id="IPR008274">
    <property type="entry name" value="AldOxase/xan_DH_MoCoBD1"/>
</dbReference>
<evidence type="ECO:0000313" key="3">
    <source>
        <dbReference type="EMBL" id="AIQ92900.1"/>
    </source>
</evidence>
<dbReference type="AlphaFoldDB" id="A0A089P2D0"/>
<gene>
    <name evidence="3" type="ORF">MOC_5145</name>
</gene>
<dbReference type="KEGG" id="mor:MOC_5145"/>
<dbReference type="SMART" id="SM01008">
    <property type="entry name" value="Ald_Xan_dh_C"/>
    <property type="match status" value="1"/>
</dbReference>
<sequence>MTQTSNPQTFSSTGRDTFVGSPRSRIDGPAKVTGLAKYAGEFAAPGLAYGYVVSSSIAKGRITAIESAEAEAVPGVLKVITHANRPRTAWRDKNFQDAVAPPGSPFRALYDDLIVFSGQPVALVVAEDFETARYAASLVRVSYAMQEPVTDLKAVRGDAYDPPTKREGIKPPPAPWGDADQAFGSAPIRVQGGYSMANEHHNPMEPHATTVVVEQDGTYTVYDKIQGVSNSHQYLVNVFGLKPDQVRVLNPYLGGGFGSGLRPQYQAFLAMLAAQELKRSVRVTLTRDQMWSFTYRGEALQTVALGAEPDGTLTTLRHDAVQGTSTFEDYQEVIVNWSGVLYRCENVALTYRIAKLDTATPGDMRAPGAVTGVFAIETAMDELAYATGQDPIALRLKNYAESDATAQGKPFGSKELKSCFRQGAERFGWAKRNPEPRSMREGRELVGWGVATGIWESMMMQSSAIATLTPDGRLTVGNSTGDIGTGTYTILTQIAADTLGLPMDAVTTKLGDTRLPEAPVAGGSWTAASSGTAVMKACRNVGEQVFKLARGLENSPLANVDFDRAVFADGRISVAGDPGRSVSLVEVMQAAGIDKVEAVEQAGPDKDFNQKYEAYTHSAIFVEVKVDEELGQVRVTRVVSAIAAGKVLNPKTARSQILGGVVMGIGSALEEESMLDHRIGRFMNHNLGEYHVPVNADIYDIDVIFVEEEDKANPLGVKGLGEIGIVGTAAAITNAVFHATGKRVRDLPITIDKLL</sequence>
<dbReference type="Pfam" id="PF20256">
    <property type="entry name" value="MoCoBD_2"/>
    <property type="match status" value="1"/>
</dbReference>
<feature type="region of interest" description="Disordered" evidence="1">
    <location>
        <begin position="156"/>
        <end position="182"/>
    </location>
</feature>
<feature type="compositionally biased region" description="Basic and acidic residues" evidence="1">
    <location>
        <begin position="156"/>
        <end position="169"/>
    </location>
</feature>
<dbReference type="Proteomes" id="UP000029492">
    <property type="component" value="Chromosome"/>
</dbReference>
<dbReference type="SUPFAM" id="SSF54665">
    <property type="entry name" value="CO dehydrogenase molybdoprotein N-domain-like"/>
    <property type="match status" value="1"/>
</dbReference>
<reference evidence="3 4" key="1">
    <citation type="journal article" date="2014" name="PLoS ONE">
        <title>Genome Information of Methylobacterium oryzae, a Plant-Probiotic Methylotroph in the Phyllosphere.</title>
        <authorList>
            <person name="Kwak M.J."/>
            <person name="Jeong H."/>
            <person name="Madhaiyan M."/>
            <person name="Lee Y."/>
            <person name="Sa T.M."/>
            <person name="Oh T.K."/>
            <person name="Kim J.F."/>
        </authorList>
    </citation>
    <scope>NUCLEOTIDE SEQUENCE [LARGE SCALE GENOMIC DNA]</scope>
    <source>
        <strain evidence="3 4">CBMB20</strain>
    </source>
</reference>
<keyword evidence="4" id="KW-1185">Reference proteome</keyword>
<dbReference type="InterPro" id="IPR000674">
    <property type="entry name" value="Ald_Oxase/Xan_DH_a/b"/>
</dbReference>
<dbReference type="InterPro" id="IPR036856">
    <property type="entry name" value="Ald_Oxase/Xan_DH_a/b_sf"/>
</dbReference>
<dbReference type="GO" id="GO:0004854">
    <property type="term" value="F:xanthine dehydrogenase activity"/>
    <property type="evidence" value="ECO:0007669"/>
    <property type="project" value="UniProtKB-EC"/>
</dbReference>
<organism evidence="3 4">
    <name type="scientific">Methylobacterium oryzae CBMB20</name>
    <dbReference type="NCBI Taxonomy" id="693986"/>
    <lineage>
        <taxon>Bacteria</taxon>
        <taxon>Pseudomonadati</taxon>
        <taxon>Pseudomonadota</taxon>
        <taxon>Alphaproteobacteria</taxon>
        <taxon>Hyphomicrobiales</taxon>
        <taxon>Methylobacteriaceae</taxon>
        <taxon>Methylobacterium</taxon>
    </lineage>
</organism>
<evidence type="ECO:0000313" key="4">
    <source>
        <dbReference type="Proteomes" id="UP000029492"/>
    </source>
</evidence>
<dbReference type="InterPro" id="IPR016208">
    <property type="entry name" value="Ald_Oxase/xanthine_DH-like"/>
</dbReference>
<evidence type="ECO:0000259" key="2">
    <source>
        <dbReference type="SMART" id="SM01008"/>
    </source>
</evidence>
<dbReference type="RefSeq" id="WP_043759725.1">
    <property type="nucleotide sequence ID" value="NZ_CP003811.1"/>
</dbReference>
<protein>
    <submittedName>
        <fullName evidence="3">Aldehyde oxidase/xanthine dehydrogenase molybdopterin binding subunit</fullName>
        <ecNumber evidence="3">1.17.1.4</ecNumber>
    </submittedName>
</protein>
<dbReference type="SUPFAM" id="SSF56003">
    <property type="entry name" value="Molybdenum cofactor-binding domain"/>
    <property type="match status" value="1"/>
</dbReference>
<dbReference type="EMBL" id="CP003811">
    <property type="protein sequence ID" value="AIQ92900.1"/>
    <property type="molecule type" value="Genomic_DNA"/>
</dbReference>
<keyword evidence="3" id="KW-0560">Oxidoreductase</keyword>
<evidence type="ECO:0000256" key="1">
    <source>
        <dbReference type="SAM" id="MobiDB-lite"/>
    </source>
</evidence>
<dbReference type="PANTHER" id="PTHR11908">
    <property type="entry name" value="XANTHINE DEHYDROGENASE"/>
    <property type="match status" value="1"/>
</dbReference>
<dbReference type="PANTHER" id="PTHR11908:SF153">
    <property type="entry name" value="DEHYDROGENASE"/>
    <property type="match status" value="1"/>
</dbReference>
<dbReference type="Gene3D" id="3.90.1170.50">
    <property type="entry name" value="Aldehyde oxidase/xanthine dehydrogenase, a/b hammerhead"/>
    <property type="match status" value="1"/>
</dbReference>
<dbReference type="HOGENOM" id="CLU_001681_2_2_5"/>